<dbReference type="EMBL" id="LELG01000105">
    <property type="protein sequence ID" value="KMQ80343.1"/>
    <property type="molecule type" value="Genomic_DNA"/>
</dbReference>
<gene>
    <name evidence="1" type="ORF">BPMI_02410c</name>
</gene>
<dbReference type="Proteomes" id="UP000242951">
    <property type="component" value="Unassembled WGS sequence"/>
</dbReference>
<evidence type="ECO:0000313" key="2">
    <source>
        <dbReference type="Proteomes" id="UP000242951"/>
    </source>
</evidence>
<proteinExistence type="predicted"/>
<organism evidence="1 2">
    <name type="scientific">Candidatus Burkholderia pumila</name>
    <dbReference type="NCBI Taxonomy" id="1090375"/>
    <lineage>
        <taxon>Bacteria</taxon>
        <taxon>Pseudomonadati</taxon>
        <taxon>Pseudomonadota</taxon>
        <taxon>Betaproteobacteria</taxon>
        <taxon>Burkholderiales</taxon>
        <taxon>Burkholderiaceae</taxon>
        <taxon>Burkholderia</taxon>
    </lineage>
</organism>
<accession>A0ABR5HLS9</accession>
<keyword evidence="2" id="KW-1185">Reference proteome</keyword>
<protein>
    <submittedName>
        <fullName evidence="1">Phage tail sheath protein</fullName>
    </submittedName>
</protein>
<sequence length="108" mass="11787">MTNYLALTLTNAFGCVIGENQTTDLRNDVRSAMQSFLANLWRLGMIDDVNNPTAAPFSVQIDANNNPSQTVANGYMQANVAVKYLSVVFYFVISLQGGQTVSIQSSMQ</sequence>
<name>A0ABR5HLS9_9BURK</name>
<reference evidence="1 2" key="1">
    <citation type="submission" date="2015-06" db="EMBL/GenBank/DDBJ databases">
        <title>Comparative genomics of Burkholderia leaf nodule symbionts.</title>
        <authorList>
            <person name="Carlier A."/>
            <person name="Eberl L."/>
            <person name="Pinto-Carbo M."/>
        </authorList>
    </citation>
    <scope>NUCLEOTIDE SEQUENCE [LARGE SCALE GENOMIC DNA]</scope>
    <source>
        <strain evidence="1 2">UZHbot3</strain>
    </source>
</reference>
<evidence type="ECO:0000313" key="1">
    <source>
        <dbReference type="EMBL" id="KMQ80343.1"/>
    </source>
</evidence>
<comment type="caution">
    <text evidence="1">The sequence shown here is derived from an EMBL/GenBank/DDBJ whole genome shotgun (WGS) entry which is preliminary data.</text>
</comment>